<feature type="region of interest" description="Disordered" evidence="2">
    <location>
        <begin position="308"/>
        <end position="329"/>
    </location>
</feature>
<dbReference type="PROSITE" id="PS50853">
    <property type="entry name" value="FN3"/>
    <property type="match status" value="3"/>
</dbReference>
<dbReference type="AlphaFoldDB" id="A0A0D2MRE5"/>
<dbReference type="Pfam" id="PF00041">
    <property type="entry name" value="fn3"/>
    <property type="match status" value="1"/>
</dbReference>
<dbReference type="InterPro" id="IPR013783">
    <property type="entry name" value="Ig-like_fold"/>
</dbReference>
<feature type="domain" description="Fibronectin type-III" evidence="3">
    <location>
        <begin position="300"/>
        <end position="396"/>
    </location>
</feature>
<gene>
    <name evidence="4" type="ORF">MNEG_4927</name>
</gene>
<evidence type="ECO:0000259" key="3">
    <source>
        <dbReference type="PROSITE" id="PS50853"/>
    </source>
</evidence>
<dbReference type="InterPro" id="IPR036116">
    <property type="entry name" value="FN3_sf"/>
</dbReference>
<name>A0A0D2MRE5_9CHLO</name>
<dbReference type="PANTHER" id="PTHR46708:SF2">
    <property type="entry name" value="FIBRONECTIN TYPE-III DOMAIN-CONTAINING PROTEIN"/>
    <property type="match status" value="1"/>
</dbReference>
<evidence type="ECO:0000313" key="4">
    <source>
        <dbReference type="EMBL" id="KIZ03027.1"/>
    </source>
</evidence>
<feature type="non-terminal residue" evidence="4">
    <location>
        <position position="432"/>
    </location>
</feature>
<dbReference type="GeneID" id="25737804"/>
<dbReference type="OrthoDB" id="114660at2759"/>
<dbReference type="RefSeq" id="XP_013902046.1">
    <property type="nucleotide sequence ID" value="XM_014046592.1"/>
</dbReference>
<protein>
    <recommendedName>
        <fullName evidence="3">Fibronectin type-III domain-containing protein</fullName>
    </recommendedName>
</protein>
<sequence length="432" mass="45112">MQCRWSPVVFLPPNDTACFDTFAVQGKELGGKGTALRRRSVEALSTIFSGLEKGAIYQFEVVANSKTKGDGKAVLARAALPPSLLDARPGPPERFRAVAVGGTSVRVTWELPAGNPRLDGYIINVRETNETGWPLPNAPAPMALRAGPKDTAAVVKGLAAGRFYAFIAQAVSKRYGDSDPAYAFRGTPAGGQGPPRAPRNLGAQAVGNGTVVLHWNMPEGSSPDLFMINITQVDPASGRPLSATNTIPYRNTTAVIGELVDGASYKFVVQSLSVAYDDGASSSLTFMLPDAGRAVLPAGAPRAVQGLGAAPRGPGGARVTWQPPAGGPRPDDYLVQVSDQGTGRPLGTSYVTSSSEFGLTRLPCGNPLEVIVQAIIGGLCFGPPQVTVLTLPPPPPVVVVVAPPPLIVNTYIIGGLPCAWPPVIPFFDPFVF</sequence>
<dbReference type="SMART" id="SM00060">
    <property type="entry name" value="FN3"/>
    <property type="match status" value="3"/>
</dbReference>
<dbReference type="InterPro" id="IPR003961">
    <property type="entry name" value="FN3_dom"/>
</dbReference>
<evidence type="ECO:0000313" key="5">
    <source>
        <dbReference type="Proteomes" id="UP000054498"/>
    </source>
</evidence>
<dbReference type="EMBL" id="KK100928">
    <property type="protein sequence ID" value="KIZ03027.1"/>
    <property type="molecule type" value="Genomic_DNA"/>
</dbReference>
<evidence type="ECO:0000256" key="1">
    <source>
        <dbReference type="ARBA" id="ARBA00022737"/>
    </source>
</evidence>
<evidence type="ECO:0000256" key="2">
    <source>
        <dbReference type="SAM" id="MobiDB-lite"/>
    </source>
</evidence>
<dbReference type="KEGG" id="mng:MNEG_4927"/>
<reference evidence="4 5" key="1">
    <citation type="journal article" date="2013" name="BMC Genomics">
        <title>Reconstruction of the lipid metabolism for the microalga Monoraphidium neglectum from its genome sequence reveals characteristics suitable for biofuel production.</title>
        <authorList>
            <person name="Bogen C."/>
            <person name="Al-Dilaimi A."/>
            <person name="Albersmeier A."/>
            <person name="Wichmann J."/>
            <person name="Grundmann M."/>
            <person name="Rupp O."/>
            <person name="Lauersen K.J."/>
            <person name="Blifernez-Klassen O."/>
            <person name="Kalinowski J."/>
            <person name="Goesmann A."/>
            <person name="Mussgnug J.H."/>
            <person name="Kruse O."/>
        </authorList>
    </citation>
    <scope>NUCLEOTIDE SEQUENCE [LARGE SCALE GENOMIC DNA]</scope>
    <source>
        <strain evidence="4 5">SAG 48.87</strain>
    </source>
</reference>
<feature type="domain" description="Fibronectin type-III" evidence="3">
    <location>
        <begin position="197"/>
        <end position="291"/>
    </location>
</feature>
<feature type="domain" description="Fibronectin type-III" evidence="3">
    <location>
        <begin position="91"/>
        <end position="190"/>
    </location>
</feature>
<dbReference type="Gene3D" id="2.60.40.10">
    <property type="entry name" value="Immunoglobulins"/>
    <property type="match status" value="2"/>
</dbReference>
<dbReference type="SUPFAM" id="SSF49265">
    <property type="entry name" value="Fibronectin type III"/>
    <property type="match status" value="2"/>
</dbReference>
<organism evidence="4 5">
    <name type="scientific">Monoraphidium neglectum</name>
    <dbReference type="NCBI Taxonomy" id="145388"/>
    <lineage>
        <taxon>Eukaryota</taxon>
        <taxon>Viridiplantae</taxon>
        <taxon>Chlorophyta</taxon>
        <taxon>core chlorophytes</taxon>
        <taxon>Chlorophyceae</taxon>
        <taxon>CS clade</taxon>
        <taxon>Sphaeropleales</taxon>
        <taxon>Selenastraceae</taxon>
        <taxon>Monoraphidium</taxon>
    </lineage>
</organism>
<accession>A0A0D2MRE5</accession>
<proteinExistence type="predicted"/>
<dbReference type="Proteomes" id="UP000054498">
    <property type="component" value="Unassembled WGS sequence"/>
</dbReference>
<keyword evidence="5" id="KW-1185">Reference proteome</keyword>
<dbReference type="PANTHER" id="PTHR46708">
    <property type="entry name" value="TENASCIN"/>
    <property type="match status" value="1"/>
</dbReference>
<dbReference type="CDD" id="cd00063">
    <property type="entry name" value="FN3"/>
    <property type="match status" value="3"/>
</dbReference>
<dbReference type="InterPro" id="IPR050991">
    <property type="entry name" value="ECM_Regulatory_Proteins"/>
</dbReference>
<keyword evidence="1" id="KW-0677">Repeat</keyword>